<reference evidence="3" key="1">
    <citation type="submission" date="2022-11" db="UniProtKB">
        <authorList>
            <consortium name="WormBaseParasite"/>
        </authorList>
    </citation>
    <scope>IDENTIFICATION</scope>
</reference>
<dbReference type="AlphaFoldDB" id="A0A915HV28"/>
<proteinExistence type="predicted"/>
<name>A0A915HV28_ROMCU</name>
<accession>A0A915HV28</accession>
<sequence length="28" mass="3484">MPPSKKRCDSREDTRSRECKETDWRTRE</sequence>
<protein>
    <submittedName>
        <fullName evidence="3">Uncharacterized protein</fullName>
    </submittedName>
</protein>
<evidence type="ECO:0000313" key="3">
    <source>
        <dbReference type="WBParaSite" id="nRc.2.0.1.t05267-RA"/>
    </source>
</evidence>
<evidence type="ECO:0000256" key="1">
    <source>
        <dbReference type="SAM" id="MobiDB-lite"/>
    </source>
</evidence>
<dbReference type="Proteomes" id="UP000887565">
    <property type="component" value="Unplaced"/>
</dbReference>
<organism evidence="2 3">
    <name type="scientific">Romanomermis culicivorax</name>
    <name type="common">Nematode worm</name>
    <dbReference type="NCBI Taxonomy" id="13658"/>
    <lineage>
        <taxon>Eukaryota</taxon>
        <taxon>Metazoa</taxon>
        <taxon>Ecdysozoa</taxon>
        <taxon>Nematoda</taxon>
        <taxon>Enoplea</taxon>
        <taxon>Dorylaimia</taxon>
        <taxon>Mermithida</taxon>
        <taxon>Mermithoidea</taxon>
        <taxon>Mermithidae</taxon>
        <taxon>Romanomermis</taxon>
    </lineage>
</organism>
<feature type="region of interest" description="Disordered" evidence="1">
    <location>
        <begin position="1"/>
        <end position="28"/>
    </location>
</feature>
<evidence type="ECO:0000313" key="2">
    <source>
        <dbReference type="Proteomes" id="UP000887565"/>
    </source>
</evidence>
<keyword evidence="2" id="KW-1185">Reference proteome</keyword>
<dbReference type="WBParaSite" id="nRc.2.0.1.t05267-RA">
    <property type="protein sequence ID" value="nRc.2.0.1.t05267-RA"/>
    <property type="gene ID" value="nRc.2.0.1.g05267"/>
</dbReference>